<evidence type="ECO:0000313" key="2">
    <source>
        <dbReference type="Proteomes" id="UP000041314"/>
    </source>
</evidence>
<reference evidence="1 2" key="1">
    <citation type="submission" date="2015-03" db="EMBL/GenBank/DDBJ databases">
        <authorList>
            <consortium name="Pathogen Informatics"/>
        </authorList>
    </citation>
    <scope>NUCLEOTIDE SEQUENCE [LARGE SCALE GENOMIC DNA]</scope>
    <source>
        <strain evidence="1 2">A1104</strain>
    </source>
</reference>
<name>A0A655EU66_SALET</name>
<organism evidence="1 2">
    <name type="scientific">Salmonella enterica subsp. enterica serovar Bovismorbificans</name>
    <dbReference type="NCBI Taxonomy" id="58097"/>
    <lineage>
        <taxon>Bacteria</taxon>
        <taxon>Pseudomonadati</taxon>
        <taxon>Pseudomonadota</taxon>
        <taxon>Gammaproteobacteria</taxon>
        <taxon>Enterobacterales</taxon>
        <taxon>Enterobacteriaceae</taxon>
        <taxon>Salmonella</taxon>
    </lineage>
</organism>
<proteinExistence type="predicted"/>
<dbReference type="EMBL" id="CQPA01000130">
    <property type="protein sequence ID" value="CNV35210.1"/>
    <property type="molecule type" value="Genomic_DNA"/>
</dbReference>
<accession>A0A655EU66</accession>
<dbReference type="Proteomes" id="UP000041314">
    <property type="component" value="Unassembled WGS sequence"/>
</dbReference>
<gene>
    <name evidence="1" type="ORF">ERS008198_05144</name>
</gene>
<dbReference type="AlphaFoldDB" id="A0A655EU66"/>
<evidence type="ECO:0000313" key="1">
    <source>
        <dbReference type="EMBL" id="CNV35210.1"/>
    </source>
</evidence>
<sequence length="119" mass="13263">MILFAHLAEVRGDIFQLQDIQPGVMLSTCQRRHQRFGGRVAVGGAHGGNRRVHAVDARLDGLQQRHLRHPGGGVTVQVQAHLKTFFDFADQLIRRHRCENAGHILDGDGIDAGFQQLLR</sequence>
<protein>
    <submittedName>
        <fullName evidence="1">Uncharacterized protein</fullName>
    </submittedName>
</protein>